<keyword evidence="2" id="KW-0732">Signal</keyword>
<evidence type="ECO:0000313" key="3">
    <source>
        <dbReference type="EMBL" id="GIL39234.1"/>
    </source>
</evidence>
<dbReference type="AlphaFoldDB" id="A0A8S8X927"/>
<feature type="chain" id="PRO_5035904590" description="TIGR02186 family protein" evidence="2">
    <location>
        <begin position="21"/>
        <end position="244"/>
    </location>
</feature>
<keyword evidence="1" id="KW-1133">Transmembrane helix</keyword>
<keyword evidence="4" id="KW-1185">Reference proteome</keyword>
<evidence type="ECO:0000313" key="4">
    <source>
        <dbReference type="Proteomes" id="UP000681075"/>
    </source>
</evidence>
<evidence type="ECO:0000256" key="1">
    <source>
        <dbReference type="SAM" id="Phobius"/>
    </source>
</evidence>
<feature type="signal peptide" evidence="2">
    <location>
        <begin position="1"/>
        <end position="20"/>
    </location>
</feature>
<organism evidence="3 4">
    <name type="scientific">Roseiterribacter gracilis</name>
    <dbReference type="NCBI Taxonomy" id="2812848"/>
    <lineage>
        <taxon>Bacteria</taxon>
        <taxon>Pseudomonadati</taxon>
        <taxon>Pseudomonadota</taxon>
        <taxon>Alphaproteobacteria</taxon>
        <taxon>Rhodospirillales</taxon>
        <taxon>Roseiterribacteraceae</taxon>
        <taxon>Roseiterribacter</taxon>
    </lineage>
</organism>
<sequence length="244" mass="26194">MTRALLVLILLLVTAPMARAQQLVADLSSHLVAITTGFTGADLVLFGAIDAPGDLVVIVRGPPSEVVIRRKERTVGLWLNRSAVTFKDVPGFYEVASSKPLAEIASAEQRARYGIGTDQLRFETSKKREELFVAPYRAALIAARQQSGLFPAEPRQTQFLGPRLFRTTIAFPANVPTGLYQVEVLLFNNGAVVSAQSTPLVVSRIGFSAEIFSFSQQHAATYAACALAFAVAAGWAAAAAFRKG</sequence>
<name>A0A8S8X927_9PROT</name>
<dbReference type="InterPro" id="IPR019088">
    <property type="entry name" value="CHP02186-rel_TM"/>
</dbReference>
<gene>
    <name evidence="3" type="ORF">TMPK1_14710</name>
</gene>
<dbReference type="Proteomes" id="UP000681075">
    <property type="component" value="Unassembled WGS sequence"/>
</dbReference>
<reference evidence="3" key="1">
    <citation type="submission" date="2021-02" db="EMBL/GenBank/DDBJ databases">
        <title>Genome sequence of Rhodospirillales sp. strain TMPK1 isolated from soil.</title>
        <authorList>
            <person name="Nakai R."/>
            <person name="Kusada H."/>
            <person name="Tamaki H."/>
        </authorList>
    </citation>
    <scope>NUCLEOTIDE SEQUENCE</scope>
    <source>
        <strain evidence="3">TMPK1</strain>
    </source>
</reference>
<protein>
    <recommendedName>
        <fullName evidence="5">TIGR02186 family protein</fullName>
    </recommendedName>
</protein>
<proteinExistence type="predicted"/>
<comment type="caution">
    <text evidence="3">The sequence shown here is derived from an EMBL/GenBank/DDBJ whole genome shotgun (WGS) entry which is preliminary data.</text>
</comment>
<dbReference type="EMBL" id="BOPV01000001">
    <property type="protein sequence ID" value="GIL39234.1"/>
    <property type="molecule type" value="Genomic_DNA"/>
</dbReference>
<feature type="transmembrane region" description="Helical" evidence="1">
    <location>
        <begin position="219"/>
        <end position="241"/>
    </location>
</feature>
<evidence type="ECO:0000256" key="2">
    <source>
        <dbReference type="SAM" id="SignalP"/>
    </source>
</evidence>
<keyword evidence="1" id="KW-0472">Membrane</keyword>
<accession>A0A8S8X927</accession>
<dbReference type="RefSeq" id="WP_420242333.1">
    <property type="nucleotide sequence ID" value="NZ_BOPV01000001.1"/>
</dbReference>
<keyword evidence="1" id="KW-0812">Transmembrane</keyword>
<dbReference type="Pfam" id="PF09608">
    <property type="entry name" value="Alph_Pro_TM"/>
    <property type="match status" value="1"/>
</dbReference>
<evidence type="ECO:0008006" key="5">
    <source>
        <dbReference type="Google" id="ProtNLM"/>
    </source>
</evidence>